<evidence type="ECO:0000256" key="1">
    <source>
        <dbReference type="ARBA" id="ARBA00023015"/>
    </source>
</evidence>
<dbReference type="Gene3D" id="1.10.10.60">
    <property type="entry name" value="Homeodomain-like"/>
    <property type="match status" value="1"/>
</dbReference>
<evidence type="ECO:0000313" key="7">
    <source>
        <dbReference type="Proteomes" id="UP001320715"/>
    </source>
</evidence>
<dbReference type="RefSeq" id="WP_152007555.1">
    <property type="nucleotide sequence ID" value="NZ_JAAAML010000001.1"/>
</dbReference>
<dbReference type="PROSITE" id="PS01081">
    <property type="entry name" value="HTH_TETR_1"/>
    <property type="match status" value="1"/>
</dbReference>
<dbReference type="Proteomes" id="UP001320715">
    <property type="component" value="Unassembled WGS sequence"/>
</dbReference>
<organism evidence="6 7">
    <name type="scientific">Hoeflea alexandrii</name>
    <dbReference type="NCBI Taxonomy" id="288436"/>
    <lineage>
        <taxon>Bacteria</taxon>
        <taxon>Pseudomonadati</taxon>
        <taxon>Pseudomonadota</taxon>
        <taxon>Alphaproteobacteria</taxon>
        <taxon>Hyphomicrobiales</taxon>
        <taxon>Rhizobiaceae</taxon>
        <taxon>Hoeflea</taxon>
    </lineage>
</organism>
<dbReference type="SUPFAM" id="SSF46689">
    <property type="entry name" value="Homeodomain-like"/>
    <property type="match status" value="1"/>
</dbReference>
<dbReference type="InterPro" id="IPR001647">
    <property type="entry name" value="HTH_TetR"/>
</dbReference>
<gene>
    <name evidence="6" type="ORF">GTW23_01700</name>
</gene>
<keyword evidence="7" id="KW-1185">Reference proteome</keyword>
<evidence type="ECO:0000256" key="3">
    <source>
        <dbReference type="ARBA" id="ARBA00023163"/>
    </source>
</evidence>
<evidence type="ECO:0000259" key="5">
    <source>
        <dbReference type="PROSITE" id="PS50977"/>
    </source>
</evidence>
<dbReference type="PRINTS" id="PR00455">
    <property type="entry name" value="HTHTETR"/>
</dbReference>
<evidence type="ECO:0000313" key="6">
    <source>
        <dbReference type="EMBL" id="MCO6406874.1"/>
    </source>
</evidence>
<keyword evidence="3" id="KW-0804">Transcription</keyword>
<sequence length="202" mass="22638">MPYPSDHKQKTRQRIVEAARVMFNRRGYDQVSIDEIMAEAQLTRGGFYAHFRSKEELFAEATISFLGGRGAEWRREAGINPAVREALNARRMVDAYLSREHLEDNDGQCPLIAYATDVARAGPQVRQSYQRLAEAMTGLFEMNLDGEEDERRRRALSMTALCVGGMILSRALKDTHIGEDIRAAAHQAATDIWHDGAAVAAE</sequence>
<dbReference type="SUPFAM" id="SSF48498">
    <property type="entry name" value="Tetracyclin repressor-like, C-terminal domain"/>
    <property type="match status" value="1"/>
</dbReference>
<evidence type="ECO:0000256" key="2">
    <source>
        <dbReference type="ARBA" id="ARBA00023125"/>
    </source>
</evidence>
<dbReference type="InterPro" id="IPR009057">
    <property type="entry name" value="Homeodomain-like_sf"/>
</dbReference>
<dbReference type="PANTHER" id="PTHR47506">
    <property type="entry name" value="TRANSCRIPTIONAL REGULATORY PROTEIN"/>
    <property type="match status" value="1"/>
</dbReference>
<dbReference type="Gene3D" id="1.10.357.10">
    <property type="entry name" value="Tetracycline Repressor, domain 2"/>
    <property type="match status" value="1"/>
</dbReference>
<name>A0ABT1CL06_9HYPH</name>
<dbReference type="InterPro" id="IPR023772">
    <property type="entry name" value="DNA-bd_HTH_TetR-type_CS"/>
</dbReference>
<protein>
    <submittedName>
        <fullName evidence="6">TetR family transcriptional regulator</fullName>
    </submittedName>
</protein>
<accession>A0ABT1CL06</accession>
<feature type="domain" description="HTH tetR-type" evidence="5">
    <location>
        <begin position="9"/>
        <end position="69"/>
    </location>
</feature>
<comment type="caution">
    <text evidence="6">The sequence shown here is derived from an EMBL/GenBank/DDBJ whole genome shotgun (WGS) entry which is preliminary data.</text>
</comment>
<feature type="DNA-binding region" description="H-T-H motif" evidence="4">
    <location>
        <begin position="32"/>
        <end position="51"/>
    </location>
</feature>
<dbReference type="PROSITE" id="PS50977">
    <property type="entry name" value="HTH_TETR_2"/>
    <property type="match status" value="1"/>
</dbReference>
<dbReference type="InterPro" id="IPR036271">
    <property type="entry name" value="Tet_transcr_reg_TetR-rel_C_sf"/>
</dbReference>
<reference evidence="6 7" key="1">
    <citation type="submission" date="2020-01" db="EMBL/GenBank/DDBJ databases">
        <title>Genomes of bacteria type strains.</title>
        <authorList>
            <person name="Chen J."/>
            <person name="Zhu S."/>
            <person name="Yang J."/>
        </authorList>
    </citation>
    <scope>NUCLEOTIDE SEQUENCE [LARGE SCALE GENOMIC DNA]</scope>
    <source>
        <strain evidence="6 7">DSM 16655</strain>
    </source>
</reference>
<dbReference type="PANTHER" id="PTHR47506:SF7">
    <property type="entry name" value="TRANSCRIPTIONAL REGULATORY PROTEIN"/>
    <property type="match status" value="1"/>
</dbReference>
<proteinExistence type="predicted"/>
<dbReference type="EMBL" id="JAAAML010000001">
    <property type="protein sequence ID" value="MCO6406874.1"/>
    <property type="molecule type" value="Genomic_DNA"/>
</dbReference>
<dbReference type="Pfam" id="PF00440">
    <property type="entry name" value="TetR_N"/>
    <property type="match status" value="1"/>
</dbReference>
<keyword evidence="2 4" id="KW-0238">DNA-binding</keyword>
<keyword evidence="1" id="KW-0805">Transcription regulation</keyword>
<evidence type="ECO:0000256" key="4">
    <source>
        <dbReference type="PROSITE-ProRule" id="PRU00335"/>
    </source>
</evidence>